<dbReference type="GO" id="GO:0005672">
    <property type="term" value="C:transcription factor TFIIA complex"/>
    <property type="evidence" value="ECO:0007669"/>
    <property type="project" value="InterPro"/>
</dbReference>
<dbReference type="InterPro" id="IPR004855">
    <property type="entry name" value="TFIIA_asu/bsu"/>
</dbReference>
<dbReference type="Gramene" id="KQL16117">
    <property type="protein sequence ID" value="KQL16117"/>
    <property type="gene ID" value="SETIT_021779mg"/>
</dbReference>
<dbReference type="Gene3D" id="1.10.287.100">
    <property type="match status" value="1"/>
</dbReference>
<dbReference type="STRING" id="4555.K3Z5G1"/>
<feature type="region of interest" description="Disordered" evidence="5">
    <location>
        <begin position="379"/>
        <end position="471"/>
    </location>
</feature>
<feature type="compositionally biased region" description="Basic and acidic residues" evidence="5">
    <location>
        <begin position="1"/>
        <end position="17"/>
    </location>
</feature>
<dbReference type="SUPFAM" id="SSF50784">
    <property type="entry name" value="Transcription factor IIA (TFIIA), beta-barrel domain"/>
    <property type="match status" value="1"/>
</dbReference>
<keyword evidence="7" id="KW-1185">Reference proteome</keyword>
<dbReference type="Pfam" id="PF03153">
    <property type="entry name" value="TFIIA"/>
    <property type="match status" value="2"/>
</dbReference>
<proteinExistence type="inferred from homology"/>
<dbReference type="EnsemblPlants" id="KQL16117">
    <property type="protein sequence ID" value="KQL16117"/>
    <property type="gene ID" value="SETIT_021779mg"/>
</dbReference>
<dbReference type="Proteomes" id="UP000004995">
    <property type="component" value="Unassembled WGS sequence"/>
</dbReference>
<dbReference type="HOGENOM" id="CLU_030027_0_0_1"/>
<reference evidence="7" key="1">
    <citation type="journal article" date="2012" name="Nat. Biotechnol.">
        <title>Reference genome sequence of the model plant Setaria.</title>
        <authorList>
            <person name="Bennetzen J.L."/>
            <person name="Schmutz J."/>
            <person name="Wang H."/>
            <person name="Percifield R."/>
            <person name="Hawkins J."/>
            <person name="Pontaroli A.C."/>
            <person name="Estep M."/>
            <person name="Feng L."/>
            <person name="Vaughn J.N."/>
            <person name="Grimwood J."/>
            <person name="Jenkins J."/>
            <person name="Barry K."/>
            <person name="Lindquist E."/>
            <person name="Hellsten U."/>
            <person name="Deshpande S."/>
            <person name="Wang X."/>
            <person name="Wu X."/>
            <person name="Mitros T."/>
            <person name="Triplett J."/>
            <person name="Yang X."/>
            <person name="Ye C.Y."/>
            <person name="Mauro-Herrera M."/>
            <person name="Wang L."/>
            <person name="Li P."/>
            <person name="Sharma M."/>
            <person name="Sharma R."/>
            <person name="Ronald P.C."/>
            <person name="Panaud O."/>
            <person name="Kellogg E.A."/>
            <person name="Brutnell T.P."/>
            <person name="Doust A.N."/>
            <person name="Tuskan G.A."/>
            <person name="Rokhsar D."/>
            <person name="Devos K.M."/>
        </authorList>
    </citation>
    <scope>NUCLEOTIDE SEQUENCE [LARGE SCALE GENOMIC DNA]</scope>
    <source>
        <strain evidence="7">cv. Yugu1</strain>
    </source>
</reference>
<feature type="compositionally biased region" description="Acidic residues" evidence="5">
    <location>
        <begin position="439"/>
        <end position="468"/>
    </location>
</feature>
<dbReference type="FunFam" id="1.10.287.100:FF:000001">
    <property type="entry name" value="Transcription initiation factor IIA subunit"/>
    <property type="match status" value="1"/>
</dbReference>
<organism evidence="6 7">
    <name type="scientific">Setaria italica</name>
    <name type="common">Foxtail millet</name>
    <name type="synonym">Panicum italicum</name>
    <dbReference type="NCBI Taxonomy" id="4555"/>
    <lineage>
        <taxon>Eukaryota</taxon>
        <taxon>Viridiplantae</taxon>
        <taxon>Streptophyta</taxon>
        <taxon>Embryophyta</taxon>
        <taxon>Tracheophyta</taxon>
        <taxon>Spermatophyta</taxon>
        <taxon>Magnoliopsida</taxon>
        <taxon>Liliopsida</taxon>
        <taxon>Poales</taxon>
        <taxon>Poaceae</taxon>
        <taxon>PACMAD clade</taxon>
        <taxon>Panicoideae</taxon>
        <taxon>Panicodae</taxon>
        <taxon>Paniceae</taxon>
        <taxon>Cenchrinae</taxon>
        <taxon>Setaria</taxon>
    </lineage>
</organism>
<dbReference type="GO" id="GO:0006367">
    <property type="term" value="P:transcription initiation at RNA polymerase II promoter"/>
    <property type="evidence" value="ECO:0007669"/>
    <property type="project" value="InterPro"/>
</dbReference>
<dbReference type="eggNOG" id="KOG2652">
    <property type="taxonomic scope" value="Eukaryota"/>
</dbReference>
<feature type="region of interest" description="Disordered" evidence="5">
    <location>
        <begin position="1"/>
        <end position="51"/>
    </location>
</feature>
<dbReference type="Gene3D" id="2.30.18.10">
    <property type="entry name" value="Transcription factor IIA (TFIIA), beta-barrel domain"/>
    <property type="match status" value="1"/>
</dbReference>
<dbReference type="InParanoid" id="K3Z5G1"/>
<dbReference type="InterPro" id="IPR009088">
    <property type="entry name" value="TFIIA_b-brl"/>
</dbReference>
<dbReference type="EMBL" id="AGNK02001852">
    <property type="status" value="NOT_ANNOTATED_CDS"/>
    <property type="molecule type" value="Genomic_DNA"/>
</dbReference>
<dbReference type="AlphaFoldDB" id="K3Z5G1"/>
<evidence type="ECO:0000313" key="7">
    <source>
        <dbReference type="Proteomes" id="UP000004995"/>
    </source>
</evidence>
<dbReference type="CDD" id="cd07976">
    <property type="entry name" value="TFIIA_alpha_beta_like"/>
    <property type="match status" value="2"/>
</dbReference>
<accession>K3Z5G1</accession>
<feature type="compositionally biased region" description="Basic and acidic residues" evidence="5">
    <location>
        <begin position="35"/>
        <end position="51"/>
    </location>
</feature>
<dbReference type="PANTHER" id="PTHR12694:SF8">
    <property type="entry name" value="TRANSCRIPTION INITIATION FACTOR IIA SUBUNIT 1"/>
    <property type="match status" value="1"/>
</dbReference>
<dbReference type="SMART" id="SM01371">
    <property type="entry name" value="TFIIA"/>
    <property type="match status" value="1"/>
</dbReference>
<evidence type="ECO:0000256" key="5">
    <source>
        <dbReference type="SAM" id="MobiDB-lite"/>
    </source>
</evidence>
<keyword evidence="3" id="KW-0804">Transcription</keyword>
<evidence type="ECO:0000256" key="4">
    <source>
        <dbReference type="ARBA" id="ARBA00023242"/>
    </source>
</evidence>
<comment type="subcellular location">
    <subcellularLocation>
        <location evidence="1">Nucleus</location>
    </subcellularLocation>
</comment>
<dbReference type="SUPFAM" id="SSF47396">
    <property type="entry name" value="Transcription factor IIA (TFIIA), alpha-helical domain"/>
    <property type="match status" value="1"/>
</dbReference>
<evidence type="ECO:0000313" key="6">
    <source>
        <dbReference type="EnsemblPlants" id="KQL16117"/>
    </source>
</evidence>
<evidence type="ECO:0000256" key="2">
    <source>
        <dbReference type="ARBA" id="ARBA00010059"/>
    </source>
</evidence>
<evidence type="ECO:0000256" key="1">
    <source>
        <dbReference type="ARBA" id="ARBA00004123"/>
    </source>
</evidence>
<name>K3Z5G1_SETIT</name>
<dbReference type="FunCoup" id="K3Z5G1">
    <property type="interactions" value="2018"/>
</dbReference>
<reference evidence="6" key="2">
    <citation type="submission" date="2018-08" db="UniProtKB">
        <authorList>
            <consortium name="EnsemblPlants"/>
        </authorList>
    </citation>
    <scope>IDENTIFICATION</scope>
    <source>
        <strain evidence="6">Yugu1</strain>
    </source>
</reference>
<keyword evidence="4" id="KW-0539">Nucleus</keyword>
<dbReference type="GO" id="GO:0006366">
    <property type="term" value="P:transcription by RNA polymerase II"/>
    <property type="evidence" value="ECO:0000318"/>
    <property type="project" value="GO_Central"/>
</dbReference>
<dbReference type="FunFam" id="2.30.18.10:FF:000005">
    <property type="entry name" value="transcription initiation factor IIA large subunit"/>
    <property type="match status" value="1"/>
</dbReference>
<dbReference type="OMA" id="EVCDASQ"/>
<comment type="similarity">
    <text evidence="2">Belongs to the TFIIA subunit 1 family.</text>
</comment>
<protein>
    <submittedName>
        <fullName evidence="6">Uncharacterized protein</fullName>
    </submittedName>
</protein>
<dbReference type="PANTHER" id="PTHR12694">
    <property type="entry name" value="TRANSCRIPTION INITIATION FACTOR IIA SUBUNIT 1"/>
    <property type="match status" value="1"/>
</dbReference>
<sequence length="515" mass="55676">MAAAKEVRGRRREEEAAQMRCAGGGGGADGQCGRRAGEDRVREKGVRGERRGGVGGAVVEVESVVGGGLQIPRPRDATGCKPIYILSLIPHLSRPPALPPPHPLLFSDVFPSHPAAETLTLAVTSAAAMASSNVSTVYISVIDDVISKVREDFITYGVGDAVLNELQALWEMKMLHCGAISGNIDRTKAVGASTGGTAGATPPVHDLNVPYEATSEEYATPTADMLFPPTPLQTPIQTPLPGTDAGMYNIPTGPSDYAPSPISDVRNGMVINGADPKTGRPSPYMPPPSPWMNQRPLGVDVNVAYVEGREDPDRGVQPQPLTQDFLMMSSGKRKRDEYPGQLPSGSFVPQQDGSADQIVEFAVSKENAHQLWSSIMNKQETSTKSVTPVIPQRDGIQDDYNDQFFFPGVPTEDYNTPGESAEYRAPTPAVATPKPRNDEGDDDDEPPLNEDDDDDDELDDLEQGEDEPNTQHLVLAQFDKVTRTKNRWKCTLKDGIMHLNGRDVLFNKATGEFDF</sequence>
<evidence type="ECO:0000256" key="3">
    <source>
        <dbReference type="ARBA" id="ARBA00023163"/>
    </source>
</evidence>